<dbReference type="GO" id="GO:0004177">
    <property type="term" value="F:aminopeptidase activity"/>
    <property type="evidence" value="ECO:0007669"/>
    <property type="project" value="UniProtKB-KW"/>
</dbReference>
<name>A0A356W6Q8_9PROT</name>
<dbReference type="Gene3D" id="3.40.50.1820">
    <property type="entry name" value="alpha/beta hydrolase"/>
    <property type="match status" value="1"/>
</dbReference>
<protein>
    <recommendedName>
        <fullName evidence="1">Proline iminopeptidase</fullName>
    </recommendedName>
</protein>
<feature type="non-terminal residue" evidence="2">
    <location>
        <position position="1"/>
    </location>
</feature>
<sequence>TKLKDVPGVIVHGRYDVVTPLSTAWALSKAWPKADIHIIPDAGHSSMEPGIVDKLIQATDDFAIQYADLIKA</sequence>
<dbReference type="PANTHER" id="PTHR43722:SF1">
    <property type="entry name" value="PROLINE IMINOPEPTIDASE"/>
    <property type="match status" value="1"/>
</dbReference>
<dbReference type="GO" id="GO:0005737">
    <property type="term" value="C:cytoplasm"/>
    <property type="evidence" value="ECO:0007669"/>
    <property type="project" value="InterPro"/>
</dbReference>
<dbReference type="Proteomes" id="UP000263957">
    <property type="component" value="Unassembled WGS sequence"/>
</dbReference>
<comment type="caution">
    <text evidence="2">The sequence shown here is derived from an EMBL/GenBank/DDBJ whole genome shotgun (WGS) entry which is preliminary data.</text>
</comment>
<dbReference type="AlphaFoldDB" id="A0A356W6Q8"/>
<dbReference type="InterPro" id="IPR029058">
    <property type="entry name" value="AB_hydrolase_fold"/>
</dbReference>
<keyword evidence="2" id="KW-0031">Aminopeptidase</keyword>
<reference evidence="2 3" key="1">
    <citation type="journal article" date="2018" name="Nat. Biotechnol.">
        <title>A standardized bacterial taxonomy based on genome phylogeny substantially revises the tree of life.</title>
        <authorList>
            <person name="Parks D.H."/>
            <person name="Chuvochina M."/>
            <person name="Waite D.W."/>
            <person name="Rinke C."/>
            <person name="Skarshewski A."/>
            <person name="Chaumeil P.A."/>
            <person name="Hugenholtz P."/>
        </authorList>
    </citation>
    <scope>NUCLEOTIDE SEQUENCE [LARGE SCALE GENOMIC DNA]</scope>
    <source>
        <strain evidence="2">UBA10378</strain>
    </source>
</reference>
<keyword evidence="2" id="KW-0645">Protease</keyword>
<proteinExistence type="predicted"/>
<accession>A0A356W6Q8</accession>
<organism evidence="2 3">
    <name type="scientific">Hyphomonas atlantica</name>
    <dbReference type="NCBI Taxonomy" id="1280948"/>
    <lineage>
        <taxon>Bacteria</taxon>
        <taxon>Pseudomonadati</taxon>
        <taxon>Pseudomonadota</taxon>
        <taxon>Alphaproteobacteria</taxon>
        <taxon>Hyphomonadales</taxon>
        <taxon>Hyphomonadaceae</taxon>
        <taxon>Hyphomonas</taxon>
    </lineage>
</organism>
<keyword evidence="2" id="KW-0378">Hydrolase</keyword>
<gene>
    <name evidence="2" type="ORF">DD728_06585</name>
</gene>
<dbReference type="PANTHER" id="PTHR43722">
    <property type="entry name" value="PROLINE IMINOPEPTIDASE"/>
    <property type="match status" value="1"/>
</dbReference>
<dbReference type="SUPFAM" id="SSF53474">
    <property type="entry name" value="alpha/beta-Hydrolases"/>
    <property type="match status" value="1"/>
</dbReference>
<dbReference type="GO" id="GO:0006508">
    <property type="term" value="P:proteolysis"/>
    <property type="evidence" value="ECO:0007669"/>
    <property type="project" value="InterPro"/>
</dbReference>
<dbReference type="EMBL" id="DOGS01000132">
    <property type="protein sequence ID" value="HBQ48536.1"/>
    <property type="molecule type" value="Genomic_DNA"/>
</dbReference>
<evidence type="ECO:0000256" key="1">
    <source>
        <dbReference type="ARBA" id="ARBA00021843"/>
    </source>
</evidence>
<evidence type="ECO:0000313" key="3">
    <source>
        <dbReference type="Proteomes" id="UP000263957"/>
    </source>
</evidence>
<evidence type="ECO:0000313" key="2">
    <source>
        <dbReference type="EMBL" id="HBQ48536.1"/>
    </source>
</evidence>
<dbReference type="InterPro" id="IPR005944">
    <property type="entry name" value="Pro_iminopeptidase"/>
</dbReference>